<protein>
    <submittedName>
        <fullName evidence="2">GNAT family N-acetyltransferase</fullName>
    </submittedName>
</protein>
<evidence type="ECO:0000313" key="3">
    <source>
        <dbReference type="Proteomes" id="UP000664795"/>
    </source>
</evidence>
<evidence type="ECO:0000313" key="2">
    <source>
        <dbReference type="EMBL" id="MBO0930579.1"/>
    </source>
</evidence>
<reference evidence="2 3" key="1">
    <citation type="submission" date="2021-03" db="EMBL/GenBank/DDBJ databases">
        <title>Fibrella sp. HMF5036 genome sequencing and assembly.</title>
        <authorList>
            <person name="Kang H."/>
            <person name="Kim H."/>
            <person name="Bae S."/>
            <person name="Joh K."/>
        </authorList>
    </citation>
    <scope>NUCLEOTIDE SEQUENCE [LARGE SCALE GENOMIC DNA]</scope>
    <source>
        <strain evidence="2 3">HMF5036</strain>
    </source>
</reference>
<comment type="caution">
    <text evidence="2">The sequence shown here is derived from an EMBL/GenBank/DDBJ whole genome shotgun (WGS) entry which is preliminary data.</text>
</comment>
<dbReference type="InterPro" id="IPR000182">
    <property type="entry name" value="GNAT_dom"/>
</dbReference>
<dbReference type="RefSeq" id="WP_207334551.1">
    <property type="nucleotide sequence ID" value="NZ_JAFMYU010000004.1"/>
</dbReference>
<evidence type="ECO:0000259" key="1">
    <source>
        <dbReference type="PROSITE" id="PS51186"/>
    </source>
</evidence>
<dbReference type="EMBL" id="JAFMYU010000004">
    <property type="protein sequence ID" value="MBO0930579.1"/>
    <property type="molecule type" value="Genomic_DNA"/>
</dbReference>
<accession>A0A939JX19</accession>
<dbReference type="PANTHER" id="PTHR43328">
    <property type="entry name" value="ACETYLTRANSFERASE-RELATED"/>
    <property type="match status" value="1"/>
</dbReference>
<dbReference type="GO" id="GO:0016747">
    <property type="term" value="F:acyltransferase activity, transferring groups other than amino-acyl groups"/>
    <property type="evidence" value="ECO:0007669"/>
    <property type="project" value="InterPro"/>
</dbReference>
<sequence>MTSIDLTTCRLRSWREGDEEALSRHASNRNIWNWVRDFFPYPYTLRDATSWVRSNKTYQLPTNLAIEVDGEAVGNVGYTVRDDLYRYNAEVGYWLAEPYWGRGIITEVMPVMVNYIFNNTQVNRVFACVLDGNIGSMKVLERAHFRHEATLLQGAIKNNKFVDEHIYAILRDEYLQQQGQLS</sequence>
<dbReference type="SUPFAM" id="SSF55729">
    <property type="entry name" value="Acyl-CoA N-acyltransferases (Nat)"/>
    <property type="match status" value="1"/>
</dbReference>
<dbReference type="PROSITE" id="PS51186">
    <property type="entry name" value="GNAT"/>
    <property type="match status" value="1"/>
</dbReference>
<dbReference type="Pfam" id="PF13302">
    <property type="entry name" value="Acetyltransf_3"/>
    <property type="match status" value="1"/>
</dbReference>
<dbReference type="PANTHER" id="PTHR43328:SF1">
    <property type="entry name" value="N-ACETYLTRANSFERASE DOMAIN-CONTAINING PROTEIN"/>
    <property type="match status" value="1"/>
</dbReference>
<dbReference type="InterPro" id="IPR016181">
    <property type="entry name" value="Acyl_CoA_acyltransferase"/>
</dbReference>
<dbReference type="Gene3D" id="3.40.630.30">
    <property type="match status" value="1"/>
</dbReference>
<organism evidence="2 3">
    <name type="scientific">Fibrella aquatilis</name>
    <dbReference type="NCBI Taxonomy" id="2817059"/>
    <lineage>
        <taxon>Bacteria</taxon>
        <taxon>Pseudomonadati</taxon>
        <taxon>Bacteroidota</taxon>
        <taxon>Cytophagia</taxon>
        <taxon>Cytophagales</taxon>
        <taxon>Spirosomataceae</taxon>
        <taxon>Fibrella</taxon>
    </lineage>
</organism>
<gene>
    <name evidence="2" type="ORF">J2I48_06215</name>
</gene>
<proteinExistence type="predicted"/>
<keyword evidence="3" id="KW-1185">Reference proteome</keyword>
<dbReference type="AlphaFoldDB" id="A0A939JX19"/>
<name>A0A939JX19_9BACT</name>
<dbReference type="Proteomes" id="UP000664795">
    <property type="component" value="Unassembled WGS sequence"/>
</dbReference>
<feature type="domain" description="N-acetyltransferase" evidence="1">
    <location>
        <begin position="9"/>
        <end position="173"/>
    </location>
</feature>